<organism evidence="3">
    <name type="scientific">Negev-like virus #174</name>
    <dbReference type="NCBI Taxonomy" id="1307797"/>
    <lineage>
        <taxon>Viruses</taxon>
        <taxon>Riboviria</taxon>
        <taxon>Negevirus</taxon>
    </lineage>
</organism>
<dbReference type="Pfam" id="PF16504">
    <property type="entry name" value="SP24"/>
    <property type="match status" value="1"/>
</dbReference>
<keyword evidence="2" id="KW-0812">Transmembrane</keyword>
<sequence length="208" mass="22358">MSAAPRKRSAGKTVAAARSTTSQKVAVPTASKKSTPAKRNRPNTMFDLNSVISDISSTFTKGLNRPLVLLSVVCVVALVVTHNADFSSGVVGKWIAEKSASNSLALWVHQNQVRFLGLAVFLPAVLDTPDNVRIAVALSSCFWVMLIPAVSIYEYVIQALALHTYFRVQLQNSRIFILMAVGVLYFFGHITLSPPSTPGALAPNTTTA</sequence>
<feature type="transmembrane region" description="Helical" evidence="2">
    <location>
        <begin position="175"/>
        <end position="192"/>
    </location>
</feature>
<feature type="transmembrane region" description="Helical" evidence="2">
    <location>
        <begin position="67"/>
        <end position="84"/>
    </location>
</feature>
<dbReference type="EMBL" id="HF913429">
    <property type="protein sequence ID" value="CRL87032.1"/>
    <property type="molecule type" value="Genomic_RNA"/>
</dbReference>
<evidence type="ECO:0000313" key="3">
    <source>
        <dbReference type="EMBL" id="CRL87032.1"/>
    </source>
</evidence>
<feature type="region of interest" description="Disordered" evidence="1">
    <location>
        <begin position="1"/>
        <end position="42"/>
    </location>
</feature>
<reference evidence="3" key="1">
    <citation type="journal article" date="2015" name="Virology">
        <title>Negeviruses found in multiple species of mosquitoes from southern Portugal: Isolation, genetic diversity, and replication in insect cell culture.</title>
        <authorList>
            <person name="Carapeta S."/>
            <person name="do Bem B."/>
            <person name="McGuinness J."/>
            <person name="Esteves A."/>
            <person name="Abecasis A."/>
            <person name="Lopes A."/>
            <person name="de Matos A.P."/>
            <person name="Piedade J."/>
            <person name="de Almeida A.P."/>
            <person name="Parreira R."/>
        </authorList>
    </citation>
    <scope>NUCLEOTIDE SEQUENCE</scope>
    <source>
        <strain evidence="3">#174</strain>
    </source>
</reference>
<evidence type="ECO:0000256" key="1">
    <source>
        <dbReference type="SAM" id="MobiDB-lite"/>
    </source>
</evidence>
<name>A0A0G4QL65_9VIRU</name>
<keyword evidence="2" id="KW-1133">Transmembrane helix</keyword>
<protein>
    <submittedName>
        <fullName evidence="3">Partial RdRp polymerase</fullName>
    </submittedName>
</protein>
<feature type="transmembrane region" description="Helical" evidence="2">
    <location>
        <begin position="134"/>
        <end position="155"/>
    </location>
</feature>
<accession>A0A0G4QL65</accession>
<dbReference type="InterPro" id="IPR032441">
    <property type="entry name" value="SP24"/>
</dbReference>
<proteinExistence type="predicted"/>
<keyword evidence="2" id="KW-0472">Membrane</keyword>
<feature type="compositionally biased region" description="Basic residues" evidence="1">
    <location>
        <begin position="1"/>
        <end position="10"/>
    </location>
</feature>
<evidence type="ECO:0000256" key="2">
    <source>
        <dbReference type="SAM" id="Phobius"/>
    </source>
</evidence>